<sequence>MESFTYTLLESFSYFLISSHVIPIYCPYGAAIQYKCYS</sequence>
<dbReference type="EMBL" id="GBRH01168854">
    <property type="protein sequence ID" value="JAE29042.1"/>
    <property type="molecule type" value="Transcribed_RNA"/>
</dbReference>
<evidence type="ECO:0000313" key="2">
    <source>
        <dbReference type="EMBL" id="JAE29042.1"/>
    </source>
</evidence>
<name>A0A0A9GWY3_ARUDO</name>
<reference evidence="2" key="2">
    <citation type="journal article" date="2015" name="Data Brief">
        <title>Shoot transcriptome of the giant reed, Arundo donax.</title>
        <authorList>
            <person name="Barrero R.A."/>
            <person name="Guerrero F.D."/>
            <person name="Moolhuijzen P."/>
            <person name="Goolsby J.A."/>
            <person name="Tidwell J."/>
            <person name="Bellgard S.E."/>
            <person name="Bellgard M.I."/>
        </authorList>
    </citation>
    <scope>NUCLEOTIDE SEQUENCE</scope>
    <source>
        <tissue evidence="2">Shoot tissue taken approximately 20 cm above the soil surface</tissue>
    </source>
</reference>
<proteinExistence type="predicted"/>
<keyword evidence="1" id="KW-0472">Membrane</keyword>
<reference evidence="2" key="1">
    <citation type="submission" date="2014-09" db="EMBL/GenBank/DDBJ databases">
        <authorList>
            <person name="Magalhaes I.L.F."/>
            <person name="Oliveira U."/>
            <person name="Santos F.R."/>
            <person name="Vidigal T.H.D.A."/>
            <person name="Brescovit A.D."/>
            <person name="Santos A.J."/>
        </authorList>
    </citation>
    <scope>NUCLEOTIDE SEQUENCE</scope>
    <source>
        <tissue evidence="2">Shoot tissue taken approximately 20 cm above the soil surface</tissue>
    </source>
</reference>
<dbReference type="AlphaFoldDB" id="A0A0A9GWY3"/>
<protein>
    <submittedName>
        <fullName evidence="2">Uncharacterized protein</fullName>
    </submittedName>
</protein>
<keyword evidence="1" id="KW-0812">Transmembrane</keyword>
<accession>A0A0A9GWY3</accession>
<keyword evidence="1" id="KW-1133">Transmembrane helix</keyword>
<feature type="transmembrane region" description="Helical" evidence="1">
    <location>
        <begin position="12"/>
        <end position="32"/>
    </location>
</feature>
<evidence type="ECO:0000256" key="1">
    <source>
        <dbReference type="SAM" id="Phobius"/>
    </source>
</evidence>
<organism evidence="2">
    <name type="scientific">Arundo donax</name>
    <name type="common">Giant reed</name>
    <name type="synonym">Donax arundinaceus</name>
    <dbReference type="NCBI Taxonomy" id="35708"/>
    <lineage>
        <taxon>Eukaryota</taxon>
        <taxon>Viridiplantae</taxon>
        <taxon>Streptophyta</taxon>
        <taxon>Embryophyta</taxon>
        <taxon>Tracheophyta</taxon>
        <taxon>Spermatophyta</taxon>
        <taxon>Magnoliopsida</taxon>
        <taxon>Liliopsida</taxon>
        <taxon>Poales</taxon>
        <taxon>Poaceae</taxon>
        <taxon>PACMAD clade</taxon>
        <taxon>Arundinoideae</taxon>
        <taxon>Arundineae</taxon>
        <taxon>Arundo</taxon>
    </lineage>
</organism>